<dbReference type="EMBL" id="CAXKWB010002246">
    <property type="protein sequence ID" value="CAL4066447.1"/>
    <property type="molecule type" value="Genomic_DNA"/>
</dbReference>
<name>A0AAV2PWW9_MEGNR</name>
<reference evidence="1 2" key="1">
    <citation type="submission" date="2024-05" db="EMBL/GenBank/DDBJ databases">
        <authorList>
            <person name="Wallberg A."/>
        </authorList>
    </citation>
    <scope>NUCLEOTIDE SEQUENCE [LARGE SCALE GENOMIC DNA]</scope>
</reference>
<proteinExistence type="predicted"/>
<protein>
    <submittedName>
        <fullName evidence="1">Uncharacterized protein</fullName>
    </submittedName>
</protein>
<keyword evidence="2" id="KW-1185">Reference proteome</keyword>
<comment type="caution">
    <text evidence="1">The sequence shown here is derived from an EMBL/GenBank/DDBJ whole genome shotgun (WGS) entry which is preliminary data.</text>
</comment>
<sequence>MLWIMDNFCFYSRDYNHPTSESDCLMITKSEYRSYVKAAPCSQHSKVICQIIPKDIGFRTIGRDKFFFSSENDVAPKATWQVARDYCLSLQPPNSFDTVDLAVLGLSRELDQELLKIIALHV</sequence>
<organism evidence="1 2">
    <name type="scientific">Meganyctiphanes norvegica</name>
    <name type="common">Northern krill</name>
    <name type="synonym">Thysanopoda norvegica</name>
    <dbReference type="NCBI Taxonomy" id="48144"/>
    <lineage>
        <taxon>Eukaryota</taxon>
        <taxon>Metazoa</taxon>
        <taxon>Ecdysozoa</taxon>
        <taxon>Arthropoda</taxon>
        <taxon>Crustacea</taxon>
        <taxon>Multicrustacea</taxon>
        <taxon>Malacostraca</taxon>
        <taxon>Eumalacostraca</taxon>
        <taxon>Eucarida</taxon>
        <taxon>Euphausiacea</taxon>
        <taxon>Euphausiidae</taxon>
        <taxon>Meganyctiphanes</taxon>
    </lineage>
</organism>
<evidence type="ECO:0000313" key="2">
    <source>
        <dbReference type="Proteomes" id="UP001497623"/>
    </source>
</evidence>
<gene>
    <name evidence="1" type="ORF">MNOR_LOCUS5694</name>
</gene>
<dbReference type="Proteomes" id="UP001497623">
    <property type="component" value="Unassembled WGS sequence"/>
</dbReference>
<dbReference type="AlphaFoldDB" id="A0AAV2PWW9"/>
<accession>A0AAV2PWW9</accession>
<evidence type="ECO:0000313" key="1">
    <source>
        <dbReference type="EMBL" id="CAL4066447.1"/>
    </source>
</evidence>